<evidence type="ECO:0000256" key="3">
    <source>
        <dbReference type="SAM" id="MobiDB-lite"/>
    </source>
</evidence>
<feature type="compositionally biased region" description="Low complexity" evidence="3">
    <location>
        <begin position="483"/>
        <end position="524"/>
    </location>
</feature>
<name>A0A8S1HAV0_9PELO</name>
<reference evidence="4" key="1">
    <citation type="submission" date="2020-10" db="EMBL/GenBank/DDBJ databases">
        <authorList>
            <person name="Kikuchi T."/>
        </authorList>
    </citation>
    <scope>NUCLEOTIDE SEQUENCE</scope>
    <source>
        <strain evidence="4">NKZ352</strain>
    </source>
</reference>
<dbReference type="EMBL" id="CAJGYM010000033">
    <property type="protein sequence ID" value="CAD6193139.1"/>
    <property type="molecule type" value="Genomic_DNA"/>
</dbReference>
<sequence>MEAYDMYEQWRWRIMPFRMALDAEPNEAIIHFELAATLYQLATSLSRWKDDDYRKNRKSSRVMISELRNEARRHFDECLAIALPTHVVADPETFSNTTDPHEFQWLCYFFIAKLNAKEKDYDVVKVIDGFFEAACACELLKFYYPLKINVSKQTHIEPVEVHYQAHAAAWKYISQWFTLVKLLAYLRTFQAHKVVKNGNSLFSTNPELQEVAIELTVMTARNLELEEWGQDDEAARMVSDVLTQTELLEEIEKLCFKGFEVVCERFPHMKAHYRLAEMNLARGKEEAASAHILKNIFKRKKRGDNLFDNVVEISCSDINRVGSFNSHVERCLMMAIRLVAKSKDVATLVSIIITLITVIEYDDKAFIDTDVHEPLLRLSISVLRRICFPKNGVIPSPDTLKTEIFRLLTALESKQKSKKMILWTTKNWLEKAIIEKLFGNLEQFKMRMTTLEEFTKKRVPKKRKTGGPLDFLPPPPKQPVPAKPSLAASPSVSRPSVAVKPPVAASPSVARPSVAVKPPVAASPARPPATDPAVVNLQNMIVAAQNGELTPNELMEIMLSQMRNL</sequence>
<feature type="region of interest" description="Disordered" evidence="3">
    <location>
        <begin position="455"/>
        <end position="528"/>
    </location>
</feature>
<evidence type="ECO:0000313" key="4">
    <source>
        <dbReference type="EMBL" id="CAD6193139.1"/>
    </source>
</evidence>
<dbReference type="OrthoDB" id="269919at2759"/>
<dbReference type="AlphaFoldDB" id="A0A8S1HAV0"/>
<protein>
    <submittedName>
        <fullName evidence="4">Uncharacterized protein</fullName>
    </submittedName>
</protein>
<dbReference type="GO" id="GO:0005634">
    <property type="term" value="C:nucleus"/>
    <property type="evidence" value="ECO:0007669"/>
    <property type="project" value="UniProtKB-SubCell"/>
</dbReference>
<dbReference type="InterPro" id="IPR033053">
    <property type="entry name" value="Hir3/CABIN1"/>
</dbReference>
<comment type="caution">
    <text evidence="4">The sequence shown here is derived from an EMBL/GenBank/DDBJ whole genome shotgun (WGS) entry which is preliminary data.</text>
</comment>
<comment type="subcellular location">
    <subcellularLocation>
        <location evidence="1">Nucleus</location>
    </subcellularLocation>
</comment>
<evidence type="ECO:0000313" key="5">
    <source>
        <dbReference type="Proteomes" id="UP000835052"/>
    </source>
</evidence>
<dbReference type="PANTHER" id="PTHR15502">
    <property type="entry name" value="CALCINEURIN-BINDING PROTEIN CABIN 1-RELATED"/>
    <property type="match status" value="1"/>
</dbReference>
<dbReference type="GO" id="GO:0031491">
    <property type="term" value="F:nucleosome binding"/>
    <property type="evidence" value="ECO:0007669"/>
    <property type="project" value="TreeGrafter"/>
</dbReference>
<gene>
    <name evidence="4" type="ORF">CAUJ_LOCUS9058</name>
</gene>
<proteinExistence type="predicted"/>
<organism evidence="4 5">
    <name type="scientific">Caenorhabditis auriculariae</name>
    <dbReference type="NCBI Taxonomy" id="2777116"/>
    <lineage>
        <taxon>Eukaryota</taxon>
        <taxon>Metazoa</taxon>
        <taxon>Ecdysozoa</taxon>
        <taxon>Nematoda</taxon>
        <taxon>Chromadorea</taxon>
        <taxon>Rhabditida</taxon>
        <taxon>Rhabditina</taxon>
        <taxon>Rhabditomorpha</taxon>
        <taxon>Rhabditoidea</taxon>
        <taxon>Rhabditidae</taxon>
        <taxon>Peloderinae</taxon>
        <taxon>Caenorhabditis</taxon>
    </lineage>
</organism>
<keyword evidence="2" id="KW-0539">Nucleus</keyword>
<evidence type="ECO:0000256" key="2">
    <source>
        <dbReference type="ARBA" id="ARBA00023242"/>
    </source>
</evidence>
<dbReference type="GO" id="GO:0006325">
    <property type="term" value="P:chromatin organization"/>
    <property type="evidence" value="ECO:0007669"/>
    <property type="project" value="InterPro"/>
</dbReference>
<dbReference type="PANTHER" id="PTHR15502:SF7">
    <property type="entry name" value="CALCINEURIN-BINDING PROTEIN CABIN-1"/>
    <property type="match status" value="1"/>
</dbReference>
<evidence type="ECO:0000256" key="1">
    <source>
        <dbReference type="ARBA" id="ARBA00004123"/>
    </source>
</evidence>
<dbReference type="Proteomes" id="UP000835052">
    <property type="component" value="Unassembled WGS sequence"/>
</dbReference>
<feature type="compositionally biased region" description="Pro residues" evidence="3">
    <location>
        <begin position="471"/>
        <end position="482"/>
    </location>
</feature>
<keyword evidence="5" id="KW-1185">Reference proteome</keyword>
<accession>A0A8S1HAV0</accession>